<gene>
    <name evidence="5" type="ORF">AMURIS_02596</name>
</gene>
<name>A0A2K4ZHD9_9FIRM</name>
<sequence>MKQTLLLNLKNTETLSNVGKALSAPVRLEILEYLAKSPAIISEIAAAFKLPLSSTALHIRVLENAGLIFVRPIPGSKGSQKLCSIQIDKIQINMFQEEDAALPDYLYRESMPVGSYFDYSVMPSCGMASEQNNLGFEDNISVFVSPSRYRAQLIWLSCGFLEYRFSNTFFKGNSVNRVRFSFEICSEALGYNNDWPSDITISVNTHEIGILHCRGDFGGRKGVLNPDWWYATSSQYGELRTFEITDKACYIDGIQVSRENIYTLGVPYGDYIKFRLESKRDARYCGGFNLFGEKFGDYPQDIVMELYNDEKE</sequence>
<evidence type="ECO:0000256" key="1">
    <source>
        <dbReference type="ARBA" id="ARBA00023015"/>
    </source>
</evidence>
<dbReference type="PANTHER" id="PTHR33154">
    <property type="entry name" value="TRANSCRIPTIONAL REGULATOR, ARSR FAMILY"/>
    <property type="match status" value="1"/>
</dbReference>
<evidence type="ECO:0000259" key="4">
    <source>
        <dbReference type="SMART" id="SM00418"/>
    </source>
</evidence>
<dbReference type="OrthoDB" id="9781958at2"/>
<dbReference type="GO" id="GO:0003677">
    <property type="term" value="F:DNA binding"/>
    <property type="evidence" value="ECO:0007669"/>
    <property type="project" value="UniProtKB-KW"/>
</dbReference>
<dbReference type="Proteomes" id="UP000236311">
    <property type="component" value="Unassembled WGS sequence"/>
</dbReference>
<keyword evidence="1" id="KW-0805">Transcription regulation</keyword>
<dbReference type="InterPro" id="IPR036390">
    <property type="entry name" value="WH_DNA-bd_sf"/>
</dbReference>
<dbReference type="PANTHER" id="PTHR33154:SF33">
    <property type="entry name" value="TRANSCRIPTIONAL REPRESSOR SDPR"/>
    <property type="match status" value="1"/>
</dbReference>
<dbReference type="InterPro" id="IPR011991">
    <property type="entry name" value="ArsR-like_HTH"/>
</dbReference>
<dbReference type="SMART" id="SM00418">
    <property type="entry name" value="HTH_ARSR"/>
    <property type="match status" value="1"/>
</dbReference>
<dbReference type="InterPro" id="IPR001845">
    <property type="entry name" value="HTH_ArsR_DNA-bd_dom"/>
</dbReference>
<evidence type="ECO:0000313" key="6">
    <source>
        <dbReference type="Proteomes" id="UP000236311"/>
    </source>
</evidence>
<dbReference type="GO" id="GO:0003700">
    <property type="term" value="F:DNA-binding transcription factor activity"/>
    <property type="evidence" value="ECO:0007669"/>
    <property type="project" value="InterPro"/>
</dbReference>
<proteinExistence type="predicted"/>
<dbReference type="Gene3D" id="1.10.10.10">
    <property type="entry name" value="Winged helix-like DNA-binding domain superfamily/Winged helix DNA-binding domain"/>
    <property type="match status" value="1"/>
</dbReference>
<organism evidence="5 6">
    <name type="scientific">Acetatifactor muris</name>
    <dbReference type="NCBI Taxonomy" id="879566"/>
    <lineage>
        <taxon>Bacteria</taxon>
        <taxon>Bacillati</taxon>
        <taxon>Bacillota</taxon>
        <taxon>Clostridia</taxon>
        <taxon>Lachnospirales</taxon>
        <taxon>Lachnospiraceae</taxon>
        <taxon>Acetatifactor</taxon>
    </lineage>
</organism>
<dbReference type="InterPro" id="IPR036388">
    <property type="entry name" value="WH-like_DNA-bd_sf"/>
</dbReference>
<protein>
    <submittedName>
        <fullName evidence="5">Helix-turn-helix domain protein</fullName>
    </submittedName>
</protein>
<evidence type="ECO:0000256" key="2">
    <source>
        <dbReference type="ARBA" id="ARBA00023125"/>
    </source>
</evidence>
<keyword evidence="2" id="KW-0238">DNA-binding</keyword>
<dbReference type="AlphaFoldDB" id="A0A2K4ZHD9"/>
<dbReference type="Pfam" id="PF12840">
    <property type="entry name" value="HTH_20"/>
    <property type="match status" value="1"/>
</dbReference>
<accession>A0A2K4ZHD9</accession>
<evidence type="ECO:0000313" key="5">
    <source>
        <dbReference type="EMBL" id="SOY29875.1"/>
    </source>
</evidence>
<dbReference type="RefSeq" id="WP_103239951.1">
    <property type="nucleotide sequence ID" value="NZ_JANJZD010000011.1"/>
</dbReference>
<keyword evidence="3" id="KW-0804">Transcription</keyword>
<feature type="domain" description="HTH arsR-type" evidence="4">
    <location>
        <begin position="17"/>
        <end position="99"/>
    </location>
</feature>
<dbReference type="CDD" id="cd00090">
    <property type="entry name" value="HTH_ARSR"/>
    <property type="match status" value="1"/>
</dbReference>
<dbReference type="SUPFAM" id="SSF46785">
    <property type="entry name" value="Winged helix' DNA-binding domain"/>
    <property type="match status" value="1"/>
</dbReference>
<keyword evidence="6" id="KW-1185">Reference proteome</keyword>
<dbReference type="InterPro" id="IPR051081">
    <property type="entry name" value="HTH_MetalResp_TranReg"/>
</dbReference>
<dbReference type="EMBL" id="OFSM01000012">
    <property type="protein sequence ID" value="SOY29875.1"/>
    <property type="molecule type" value="Genomic_DNA"/>
</dbReference>
<reference evidence="5 6" key="1">
    <citation type="submission" date="2018-01" db="EMBL/GenBank/DDBJ databases">
        <authorList>
            <person name="Gaut B.S."/>
            <person name="Morton B.R."/>
            <person name="Clegg M.T."/>
            <person name="Duvall M.R."/>
        </authorList>
    </citation>
    <scope>NUCLEOTIDE SEQUENCE [LARGE SCALE GENOMIC DNA]</scope>
    <source>
        <strain evidence="5">GP69</strain>
    </source>
</reference>
<evidence type="ECO:0000256" key="3">
    <source>
        <dbReference type="ARBA" id="ARBA00023163"/>
    </source>
</evidence>